<evidence type="ECO:0000313" key="5">
    <source>
        <dbReference type="EMBL" id="QLY31860.1"/>
    </source>
</evidence>
<comment type="similarity">
    <text evidence="2">Belongs to the EspG family.</text>
</comment>
<evidence type="ECO:0000256" key="3">
    <source>
        <dbReference type="ARBA" id="ARBA00022490"/>
    </source>
</evidence>
<proteinExistence type="inferred from homology"/>
<name>A0A7D6ZKK3_9NOCA</name>
<keyword evidence="4" id="KW-0143">Chaperone</keyword>
<dbReference type="RefSeq" id="WP_181583038.1">
    <property type="nucleotide sequence ID" value="NZ_CP059399.1"/>
</dbReference>
<comment type="subcellular location">
    <subcellularLocation>
        <location evidence="1">Cytoplasm</location>
    </subcellularLocation>
</comment>
<protein>
    <submittedName>
        <fullName evidence="5">ESX secretion-associated protein EspG</fullName>
    </submittedName>
</protein>
<dbReference type="InterPro" id="IPR025734">
    <property type="entry name" value="EspG"/>
</dbReference>
<gene>
    <name evidence="5" type="ORF">H0264_06005</name>
</gene>
<dbReference type="AlphaFoldDB" id="A0A7D6ZKK3"/>
<evidence type="ECO:0000256" key="4">
    <source>
        <dbReference type="ARBA" id="ARBA00023186"/>
    </source>
</evidence>
<sequence>MTTLTNDGLLAVAECLRVQTFPTVLAVAPQQDSFEEWTLAQRRAVRDLRAAGLLDGYGEVDPELATALLVLAQPDREVVARVYTGAPQPIRLCLARRAGDHVLAVRDGDSFDIRTVWEDGAGSALLAPLLRALGSCPPADVAGFSAPAAELAERLDAAHSSIDFADAVYALGVPERDATAYGLAFATTRAYAEIVAQAHEDGSTIRPPGAVAVYDTERGRLVAAPGYAPDQQVWSTLTPGSDHRLAQAISGLIDMLPGERWR</sequence>
<keyword evidence="6" id="KW-1185">Reference proteome</keyword>
<evidence type="ECO:0000256" key="2">
    <source>
        <dbReference type="ARBA" id="ARBA00006411"/>
    </source>
</evidence>
<keyword evidence="3" id="KW-0963">Cytoplasm</keyword>
<organism evidence="5 6">
    <name type="scientific">Nocardia huaxiensis</name>
    <dbReference type="NCBI Taxonomy" id="2755382"/>
    <lineage>
        <taxon>Bacteria</taxon>
        <taxon>Bacillati</taxon>
        <taxon>Actinomycetota</taxon>
        <taxon>Actinomycetes</taxon>
        <taxon>Mycobacteriales</taxon>
        <taxon>Nocardiaceae</taxon>
        <taxon>Nocardia</taxon>
    </lineage>
</organism>
<evidence type="ECO:0000313" key="6">
    <source>
        <dbReference type="Proteomes" id="UP000515512"/>
    </source>
</evidence>
<dbReference type="Proteomes" id="UP000515512">
    <property type="component" value="Chromosome"/>
</dbReference>
<accession>A0A7D6ZKK3</accession>
<evidence type="ECO:0000256" key="1">
    <source>
        <dbReference type="ARBA" id="ARBA00004496"/>
    </source>
</evidence>
<reference evidence="5 6" key="1">
    <citation type="submission" date="2020-07" db="EMBL/GenBank/DDBJ databases">
        <authorList>
            <person name="Zhuang K."/>
            <person name="Ran Y."/>
        </authorList>
    </citation>
    <scope>NUCLEOTIDE SEQUENCE [LARGE SCALE GENOMIC DNA]</scope>
    <source>
        <strain evidence="5 6">WCH-YHL-001</strain>
    </source>
</reference>
<dbReference type="Pfam" id="PF14011">
    <property type="entry name" value="ESX-1_EspG"/>
    <property type="match status" value="1"/>
</dbReference>
<dbReference type="EMBL" id="CP059399">
    <property type="protein sequence ID" value="QLY31860.1"/>
    <property type="molecule type" value="Genomic_DNA"/>
</dbReference>
<dbReference type="KEGG" id="nhu:H0264_06005"/>